<accession>A0A644ZQQ0</accession>
<keyword evidence="1" id="KW-0812">Transmembrane</keyword>
<organism evidence="2">
    <name type="scientific">bioreactor metagenome</name>
    <dbReference type="NCBI Taxonomy" id="1076179"/>
    <lineage>
        <taxon>unclassified sequences</taxon>
        <taxon>metagenomes</taxon>
        <taxon>ecological metagenomes</taxon>
    </lineage>
</organism>
<feature type="transmembrane region" description="Helical" evidence="1">
    <location>
        <begin position="12"/>
        <end position="30"/>
    </location>
</feature>
<evidence type="ECO:0000256" key="1">
    <source>
        <dbReference type="SAM" id="Phobius"/>
    </source>
</evidence>
<dbReference type="EMBL" id="VSSQ01008813">
    <property type="protein sequence ID" value="MPM39924.1"/>
    <property type="molecule type" value="Genomic_DNA"/>
</dbReference>
<reference evidence="2" key="1">
    <citation type="submission" date="2019-08" db="EMBL/GenBank/DDBJ databases">
        <authorList>
            <person name="Kucharzyk K."/>
            <person name="Murdoch R.W."/>
            <person name="Higgins S."/>
            <person name="Loffler F."/>
        </authorList>
    </citation>
    <scope>NUCLEOTIDE SEQUENCE</scope>
</reference>
<name>A0A644ZQQ0_9ZZZZ</name>
<sequence length="262" mass="27846">MSTKQAPKTKSNVLIVVAIITGVVVLVLGVKLSMRILLPKLVNKVVDTAVDTSFSTLDFDNAATFPVSQSLTQNEGMILQMSLNKGKIFLDENSQSNSLLGEVAYLGAKPLYDYQTNQDKVALFSIKSTDQVGDSVALHLSDKTMTRVDIALGAGSVDADFSNLDVPLLNVSVGAGVVTIKFPKDHSVMANLSSGVGKLNLMIYEGSGVRVILGQDSADMSFGDAYEKVEGGYQTKGYDEAKVKIELTLGQALGGFSIQGIE</sequence>
<comment type="caution">
    <text evidence="2">The sequence shown here is derived from an EMBL/GenBank/DDBJ whole genome shotgun (WGS) entry which is preliminary data.</text>
</comment>
<keyword evidence="1" id="KW-0472">Membrane</keyword>
<proteinExistence type="predicted"/>
<dbReference type="AlphaFoldDB" id="A0A644ZQQ0"/>
<gene>
    <name evidence="2" type="ORF">SDC9_86560</name>
</gene>
<keyword evidence="1" id="KW-1133">Transmembrane helix</keyword>
<evidence type="ECO:0008006" key="3">
    <source>
        <dbReference type="Google" id="ProtNLM"/>
    </source>
</evidence>
<evidence type="ECO:0000313" key="2">
    <source>
        <dbReference type="EMBL" id="MPM39924.1"/>
    </source>
</evidence>
<protein>
    <recommendedName>
        <fullName evidence="3">DUF2154 domain-containing protein</fullName>
    </recommendedName>
</protein>